<reference evidence="1 2" key="1">
    <citation type="submission" date="2024-01" db="EMBL/GenBank/DDBJ databases">
        <authorList>
            <person name="Waweru B."/>
        </authorList>
    </citation>
    <scope>NUCLEOTIDE SEQUENCE [LARGE SCALE GENOMIC DNA]</scope>
</reference>
<keyword evidence="2" id="KW-1185">Reference proteome</keyword>
<dbReference type="AlphaFoldDB" id="A0AAV1SA05"/>
<name>A0AAV1SA05_9ROSI</name>
<evidence type="ECO:0000313" key="2">
    <source>
        <dbReference type="Proteomes" id="UP001314170"/>
    </source>
</evidence>
<protein>
    <submittedName>
        <fullName evidence="1">Uncharacterized protein</fullName>
    </submittedName>
</protein>
<organism evidence="1 2">
    <name type="scientific">Dovyalis caffra</name>
    <dbReference type="NCBI Taxonomy" id="77055"/>
    <lineage>
        <taxon>Eukaryota</taxon>
        <taxon>Viridiplantae</taxon>
        <taxon>Streptophyta</taxon>
        <taxon>Embryophyta</taxon>
        <taxon>Tracheophyta</taxon>
        <taxon>Spermatophyta</taxon>
        <taxon>Magnoliopsida</taxon>
        <taxon>eudicotyledons</taxon>
        <taxon>Gunneridae</taxon>
        <taxon>Pentapetalae</taxon>
        <taxon>rosids</taxon>
        <taxon>fabids</taxon>
        <taxon>Malpighiales</taxon>
        <taxon>Salicaceae</taxon>
        <taxon>Flacourtieae</taxon>
        <taxon>Dovyalis</taxon>
    </lineage>
</organism>
<comment type="caution">
    <text evidence="1">The sequence shown here is derived from an EMBL/GenBank/DDBJ whole genome shotgun (WGS) entry which is preliminary data.</text>
</comment>
<dbReference type="Proteomes" id="UP001314170">
    <property type="component" value="Unassembled WGS sequence"/>
</dbReference>
<evidence type="ECO:0000313" key="1">
    <source>
        <dbReference type="EMBL" id="CAK7348100.1"/>
    </source>
</evidence>
<gene>
    <name evidence="1" type="ORF">DCAF_LOCUS20793</name>
</gene>
<dbReference type="EMBL" id="CAWUPB010001173">
    <property type="protein sequence ID" value="CAK7348100.1"/>
    <property type="molecule type" value="Genomic_DNA"/>
</dbReference>
<proteinExistence type="predicted"/>
<sequence>MFREFLFKPWGPKSCALDLRSAYGLDCPKCRPDSGLIIFPMGSPSYLGNVGDGGVVENNISSDGAYKGNVDSGGNAEINMGSGDTIEGSVGNGCDVKGNISK</sequence>
<accession>A0AAV1SA05</accession>